<sequence>MQRNAAEREENAARFELVGTVQGAPTTQRKTPMLDNAALGPDIVVECDVCAFRLLEKEARFWKTDPQFYVAKEQGVQQKRPLDEEPAQVLNENACEPDLARECQASEIPTR</sequence>
<dbReference type="EMBL" id="CM001237">
    <property type="protein sequence ID" value="EHA45874.1"/>
    <property type="molecule type" value="Genomic_DNA"/>
</dbReference>
<protein>
    <submittedName>
        <fullName evidence="1">Uncharacterized protein</fullName>
    </submittedName>
</protein>
<name>G4NKJ9_PYRO7</name>
<dbReference type="KEGG" id="mgr:MGG_15039"/>
<dbReference type="VEuPathDB" id="FungiDB:MGG_15039"/>
<accession>G4NKJ9</accession>
<dbReference type="HOGENOM" id="CLU_2158924_0_0_1"/>
<dbReference type="Proteomes" id="UP000009058">
    <property type="component" value="Chromosome 7"/>
</dbReference>
<keyword evidence="2" id="KW-1185">Reference proteome</keyword>
<reference key="2">
    <citation type="submission" date="2011-05" db="EMBL/GenBank/DDBJ databases">
        <title>The Genome Sequence of Magnaporthe oryzae 70-15.</title>
        <authorList>
            <consortium name="The Broad Institute Genome Sequencing Platform"/>
            <person name="Ma L.-J."/>
            <person name="Dead R."/>
            <person name="Young S.K."/>
            <person name="Zeng Q."/>
            <person name="Gargeya S."/>
            <person name="Fitzgerald M."/>
            <person name="Haas B."/>
            <person name="Abouelleil A."/>
            <person name="Alvarado L."/>
            <person name="Arachchi H.M."/>
            <person name="Berlin A."/>
            <person name="Brown A."/>
            <person name="Chapman S.B."/>
            <person name="Chen Z."/>
            <person name="Dunbar C."/>
            <person name="Freedman E."/>
            <person name="Gearin G."/>
            <person name="Gellesch M."/>
            <person name="Goldberg J."/>
            <person name="Griggs A."/>
            <person name="Gujja S."/>
            <person name="Heiman D."/>
            <person name="Howarth C."/>
            <person name="Larson L."/>
            <person name="Lui A."/>
            <person name="MacDonald P.J.P."/>
            <person name="Mehta T."/>
            <person name="Montmayeur A."/>
            <person name="Murphy C."/>
            <person name="Neiman D."/>
            <person name="Pearson M."/>
            <person name="Priest M."/>
            <person name="Roberts A."/>
            <person name="Saif S."/>
            <person name="Shea T."/>
            <person name="Shenoy N."/>
            <person name="Sisk P."/>
            <person name="Stolte C."/>
            <person name="Sykes S."/>
            <person name="Yandava C."/>
            <person name="Wortman J."/>
            <person name="Nusbaum C."/>
            <person name="Birren B."/>
        </authorList>
    </citation>
    <scope>NUCLEOTIDE SEQUENCE</scope>
    <source>
        <strain>70-15</strain>
    </source>
</reference>
<proteinExistence type="predicted"/>
<dbReference type="RefSeq" id="XP_003720617.1">
    <property type="nucleotide sequence ID" value="XM_003720569.1"/>
</dbReference>
<dbReference type="GeneID" id="12984738"/>
<evidence type="ECO:0000313" key="2">
    <source>
        <dbReference type="Proteomes" id="UP000009058"/>
    </source>
</evidence>
<dbReference type="AlphaFoldDB" id="G4NKJ9"/>
<dbReference type="InParanoid" id="G4NKJ9"/>
<organism evidence="1 2">
    <name type="scientific">Pyricularia oryzae (strain 70-15 / ATCC MYA-4617 / FGSC 8958)</name>
    <name type="common">Rice blast fungus</name>
    <name type="synonym">Magnaporthe oryzae</name>
    <dbReference type="NCBI Taxonomy" id="242507"/>
    <lineage>
        <taxon>Eukaryota</taxon>
        <taxon>Fungi</taxon>
        <taxon>Dikarya</taxon>
        <taxon>Ascomycota</taxon>
        <taxon>Pezizomycotina</taxon>
        <taxon>Sordariomycetes</taxon>
        <taxon>Sordariomycetidae</taxon>
        <taxon>Magnaporthales</taxon>
        <taxon>Pyriculariaceae</taxon>
        <taxon>Pyricularia</taxon>
    </lineage>
</organism>
<reference evidence="1 2" key="1">
    <citation type="journal article" date="2005" name="Nature">
        <title>The genome sequence of the rice blast fungus Magnaporthe grisea.</title>
        <authorList>
            <person name="Dean R.A."/>
            <person name="Talbot N.J."/>
            <person name="Ebbole D.J."/>
            <person name="Farman M.L."/>
            <person name="Mitchell T.K."/>
            <person name="Orbach M.J."/>
            <person name="Thon M."/>
            <person name="Kulkarni R."/>
            <person name="Xu J.R."/>
            <person name="Pan H."/>
            <person name="Read N.D."/>
            <person name="Lee Y.H."/>
            <person name="Carbone I."/>
            <person name="Brown D."/>
            <person name="Oh Y.Y."/>
            <person name="Donofrio N."/>
            <person name="Jeong J.S."/>
            <person name="Soanes D.M."/>
            <person name="Djonovic S."/>
            <person name="Kolomiets E."/>
            <person name="Rehmeyer C."/>
            <person name="Li W."/>
            <person name="Harding M."/>
            <person name="Kim S."/>
            <person name="Lebrun M.H."/>
            <person name="Bohnert H."/>
            <person name="Coughlan S."/>
            <person name="Butler J."/>
            <person name="Calvo S."/>
            <person name="Ma L.J."/>
            <person name="Nicol R."/>
            <person name="Purcell S."/>
            <person name="Nusbaum C."/>
            <person name="Galagan J.E."/>
            <person name="Birren B.W."/>
        </authorList>
    </citation>
    <scope>NUCLEOTIDE SEQUENCE [LARGE SCALE GENOMIC DNA]</scope>
    <source>
        <strain evidence="2">70-15 / ATCC MYA-4617 / FGSC 8958</strain>
    </source>
</reference>
<gene>
    <name evidence="1" type="ORF">MGG_15039</name>
</gene>
<evidence type="ECO:0000313" key="1">
    <source>
        <dbReference type="EMBL" id="EHA45874.1"/>
    </source>
</evidence>